<comment type="caution">
    <text evidence="2">The sequence shown here is derived from an EMBL/GenBank/DDBJ whole genome shotgun (WGS) entry which is preliminary data.</text>
</comment>
<gene>
    <name evidence="2" type="ORF">XAT740_LOCUS15461</name>
</gene>
<organism evidence="2 3">
    <name type="scientific">Adineta ricciae</name>
    <name type="common">Rotifer</name>
    <dbReference type="NCBI Taxonomy" id="249248"/>
    <lineage>
        <taxon>Eukaryota</taxon>
        <taxon>Metazoa</taxon>
        <taxon>Spiralia</taxon>
        <taxon>Gnathifera</taxon>
        <taxon>Rotifera</taxon>
        <taxon>Eurotatoria</taxon>
        <taxon>Bdelloidea</taxon>
        <taxon>Adinetida</taxon>
        <taxon>Adinetidae</taxon>
        <taxon>Adineta</taxon>
    </lineage>
</organism>
<accession>A0A814JZZ8</accession>
<dbReference type="Proteomes" id="UP000663828">
    <property type="component" value="Unassembled WGS sequence"/>
</dbReference>
<name>A0A814JZZ8_ADIRI</name>
<reference evidence="2" key="1">
    <citation type="submission" date="2021-02" db="EMBL/GenBank/DDBJ databases">
        <authorList>
            <person name="Nowell W R."/>
        </authorList>
    </citation>
    <scope>NUCLEOTIDE SEQUENCE</scope>
</reference>
<sequence>MMTQFEDMPNELCLKIFSYLNTPDLFRSFSNLKIRFDGLLYASTEQVQLPENTQFPWLVRLIPQIESNIQKIFLSEKYVRFIFKKQWSFPKLRYIQIQSQAWTMGLKFLNEPYLNVLLQSLNVLRSPRLTVKKFIPHLEKNTNEISVYKPSYVLCPFIQYLSLDRCTESALHDVLRCTPMLTRLKLSHTMLCTDIDWSDINLTLVDLDIQRVNTYDLRFLSHIVHGCQASLKKCRIQMFSSETIHGHYIDQIFGSCTSLRQFEFCFEFHSRQKLNEVNLDTLKNEWRLNWYHFNIYIQPNMLTSNVVVTSVPCRYSFHFQNNLYGWCIANSDQHSSSLRFTNTNQIHLTNTMQQLISLEYLMSLNEIFTSPNQTLQFNYCGLDGVETLLYMFMEDRSISPVLPRVHEFVVGSGQNFGPIMLCIWILLMPNLRVLNLTKLDIDTQAGLIQALLINIDDNKQLRSIFESVPETVLLKRSDDKSSTPKDLVAQFKSVFINADIR</sequence>
<evidence type="ECO:0000313" key="2">
    <source>
        <dbReference type="EMBL" id="CAF1044842.1"/>
    </source>
</evidence>
<dbReference type="PROSITE" id="PS50181">
    <property type="entry name" value="FBOX"/>
    <property type="match status" value="1"/>
</dbReference>
<dbReference type="AlphaFoldDB" id="A0A814JZZ8"/>
<dbReference type="Gene3D" id="3.80.10.10">
    <property type="entry name" value="Ribonuclease Inhibitor"/>
    <property type="match status" value="1"/>
</dbReference>
<feature type="domain" description="F-box" evidence="1">
    <location>
        <begin position="2"/>
        <end position="49"/>
    </location>
</feature>
<dbReference type="EMBL" id="CAJNOR010000955">
    <property type="protein sequence ID" value="CAF1044842.1"/>
    <property type="molecule type" value="Genomic_DNA"/>
</dbReference>
<dbReference type="InterPro" id="IPR001810">
    <property type="entry name" value="F-box_dom"/>
</dbReference>
<keyword evidence="3" id="KW-1185">Reference proteome</keyword>
<proteinExistence type="predicted"/>
<evidence type="ECO:0000259" key="1">
    <source>
        <dbReference type="PROSITE" id="PS50181"/>
    </source>
</evidence>
<dbReference type="InterPro" id="IPR032675">
    <property type="entry name" value="LRR_dom_sf"/>
</dbReference>
<evidence type="ECO:0000313" key="3">
    <source>
        <dbReference type="Proteomes" id="UP000663828"/>
    </source>
</evidence>
<protein>
    <recommendedName>
        <fullName evidence="1">F-box domain-containing protein</fullName>
    </recommendedName>
</protein>